<keyword evidence="7" id="KW-0677">Repeat</keyword>
<comment type="similarity">
    <text evidence="2">Belongs to the ABC transporter superfamily. ABCC family. Conjugate transporter (TC 3.A.1.208) subfamily.</text>
</comment>
<dbReference type="InterPro" id="IPR017871">
    <property type="entry name" value="ABC_transporter-like_CS"/>
</dbReference>
<dbReference type="InterPro" id="IPR050173">
    <property type="entry name" value="ABC_transporter_C-like"/>
</dbReference>
<dbReference type="InterPro" id="IPR027417">
    <property type="entry name" value="P-loop_NTPase"/>
</dbReference>
<dbReference type="SMART" id="SM00382">
    <property type="entry name" value="AAA"/>
    <property type="match status" value="2"/>
</dbReference>
<evidence type="ECO:0000259" key="15">
    <source>
        <dbReference type="PROSITE" id="PS50929"/>
    </source>
</evidence>
<evidence type="ECO:0000313" key="17">
    <source>
        <dbReference type="Proteomes" id="UP001211907"/>
    </source>
</evidence>
<organism evidence="16 17">
    <name type="scientific">Physocladia obscura</name>
    <dbReference type="NCBI Taxonomy" id="109957"/>
    <lineage>
        <taxon>Eukaryota</taxon>
        <taxon>Fungi</taxon>
        <taxon>Fungi incertae sedis</taxon>
        <taxon>Chytridiomycota</taxon>
        <taxon>Chytridiomycota incertae sedis</taxon>
        <taxon>Chytridiomycetes</taxon>
        <taxon>Chytridiales</taxon>
        <taxon>Chytriomycetaceae</taxon>
        <taxon>Physocladia</taxon>
    </lineage>
</organism>
<feature type="transmembrane region" description="Helical" evidence="13">
    <location>
        <begin position="619"/>
        <end position="638"/>
    </location>
</feature>
<dbReference type="Pfam" id="PF10149">
    <property type="entry name" value="TM231"/>
    <property type="match status" value="1"/>
</dbReference>
<gene>
    <name evidence="16" type="ORF">HK100_005856</name>
</gene>
<feature type="domain" description="ABC transporter" evidence="14">
    <location>
        <begin position="677"/>
        <end position="902"/>
    </location>
</feature>
<dbReference type="Proteomes" id="UP001211907">
    <property type="component" value="Unassembled WGS sequence"/>
</dbReference>
<feature type="domain" description="ABC transporter" evidence="14">
    <location>
        <begin position="1318"/>
        <end position="1552"/>
    </location>
</feature>
<dbReference type="Pfam" id="PF00664">
    <property type="entry name" value="ABC_membrane"/>
    <property type="match status" value="2"/>
</dbReference>
<dbReference type="SUPFAM" id="SSF52540">
    <property type="entry name" value="P-loop containing nucleoside triphosphate hydrolases"/>
    <property type="match status" value="2"/>
</dbReference>
<dbReference type="FunFam" id="1.20.1560.10:FF:000001">
    <property type="entry name" value="ATP-binding cassette subfamily C member 1"/>
    <property type="match status" value="1"/>
</dbReference>
<feature type="transmembrane region" description="Helical" evidence="13">
    <location>
        <begin position="40"/>
        <end position="59"/>
    </location>
</feature>
<evidence type="ECO:0000256" key="3">
    <source>
        <dbReference type="ARBA" id="ARBA00022448"/>
    </source>
</evidence>
<evidence type="ECO:0000256" key="7">
    <source>
        <dbReference type="ARBA" id="ARBA00022737"/>
    </source>
</evidence>
<keyword evidence="12 13" id="KW-0472">Membrane</keyword>
<evidence type="ECO:0000256" key="12">
    <source>
        <dbReference type="ARBA" id="ARBA00023136"/>
    </source>
</evidence>
<keyword evidence="8" id="KW-0547">Nucleotide-binding</keyword>
<dbReference type="GO" id="GO:0000329">
    <property type="term" value="C:fungal-type vacuole membrane"/>
    <property type="evidence" value="ECO:0007669"/>
    <property type="project" value="UniProtKB-ARBA"/>
</dbReference>
<evidence type="ECO:0000256" key="1">
    <source>
        <dbReference type="ARBA" id="ARBA00004128"/>
    </source>
</evidence>
<evidence type="ECO:0000256" key="5">
    <source>
        <dbReference type="ARBA" id="ARBA00022554"/>
    </source>
</evidence>
<dbReference type="Gene3D" id="1.20.1560.10">
    <property type="entry name" value="ABC transporter type 1, transmembrane domain"/>
    <property type="match status" value="2"/>
</dbReference>
<dbReference type="PANTHER" id="PTHR24223">
    <property type="entry name" value="ATP-BINDING CASSETTE SUB-FAMILY C"/>
    <property type="match status" value="1"/>
</dbReference>
<dbReference type="InterPro" id="IPR011527">
    <property type="entry name" value="ABC1_TM_dom"/>
</dbReference>
<dbReference type="Gene3D" id="3.40.50.300">
    <property type="entry name" value="P-loop containing nucleotide triphosphate hydrolases"/>
    <property type="match status" value="2"/>
</dbReference>
<dbReference type="FunFam" id="3.40.50.300:FF:000074">
    <property type="entry name" value="Multidrug resistance-associated protein 5 isoform 1"/>
    <property type="match status" value="1"/>
</dbReference>
<feature type="transmembrane region" description="Helical" evidence="13">
    <location>
        <begin position="968"/>
        <end position="992"/>
    </location>
</feature>
<dbReference type="GO" id="GO:0016887">
    <property type="term" value="F:ATP hydrolysis activity"/>
    <property type="evidence" value="ECO:0007669"/>
    <property type="project" value="InterPro"/>
</dbReference>
<dbReference type="GO" id="GO:0005524">
    <property type="term" value="F:ATP binding"/>
    <property type="evidence" value="ECO:0007669"/>
    <property type="project" value="UniProtKB-KW"/>
</dbReference>
<dbReference type="FunFam" id="1.20.1560.10:FF:000020">
    <property type="entry name" value="ABC metal ion transporter"/>
    <property type="match status" value="1"/>
</dbReference>
<evidence type="ECO:0000256" key="10">
    <source>
        <dbReference type="ARBA" id="ARBA00022967"/>
    </source>
</evidence>
<feature type="transmembrane region" description="Helical" evidence="13">
    <location>
        <begin position="1227"/>
        <end position="1246"/>
    </location>
</feature>
<feature type="transmembrane region" description="Helical" evidence="13">
    <location>
        <begin position="570"/>
        <end position="599"/>
    </location>
</feature>
<dbReference type="InterPro" id="IPR003439">
    <property type="entry name" value="ABC_transporter-like_ATP-bd"/>
</dbReference>
<dbReference type="CDD" id="cd03250">
    <property type="entry name" value="ABCC_MRP_domain1"/>
    <property type="match status" value="1"/>
</dbReference>
<feature type="transmembrane region" description="Helical" evidence="13">
    <location>
        <begin position="1120"/>
        <end position="1151"/>
    </location>
</feature>
<feature type="domain" description="ABC transmembrane type-1" evidence="15">
    <location>
        <begin position="990"/>
        <end position="1281"/>
    </location>
</feature>
<dbReference type="InterPro" id="IPR019306">
    <property type="entry name" value="TMEM231"/>
</dbReference>
<evidence type="ECO:0000256" key="6">
    <source>
        <dbReference type="ARBA" id="ARBA00022692"/>
    </source>
</evidence>
<dbReference type="SUPFAM" id="SSF90123">
    <property type="entry name" value="ABC transporter transmembrane region"/>
    <property type="match status" value="2"/>
</dbReference>
<dbReference type="Pfam" id="PF00005">
    <property type="entry name" value="ABC_tran"/>
    <property type="match status" value="2"/>
</dbReference>
<feature type="transmembrane region" description="Helical" evidence="13">
    <location>
        <begin position="170"/>
        <end position="189"/>
    </location>
</feature>
<evidence type="ECO:0000256" key="11">
    <source>
        <dbReference type="ARBA" id="ARBA00022989"/>
    </source>
</evidence>
<keyword evidence="6 13" id="KW-0812">Transmembrane</keyword>
<dbReference type="CDD" id="cd03244">
    <property type="entry name" value="ABCC_MRP_domain2"/>
    <property type="match status" value="1"/>
</dbReference>
<evidence type="ECO:0000256" key="4">
    <source>
        <dbReference type="ARBA" id="ARBA00022553"/>
    </source>
</evidence>
<keyword evidence="9" id="KW-0067">ATP-binding</keyword>
<sequence length="1834" mass="204294">MDDVWWWQDYKQFCNDSADGAGPWSDTRSFDLTQCFEDTFVLGVPRVLFTTAFALWLLIKVLKRKTTDSIDNIHSSSSSVISAINNSSNNKALLALAAAVVSLWPLFLIRSHKHDGSNNSDNSTSSNFGYDYDASATTRHAVLAAFTAAVSFSAAAALHKLHAITVPMTGSTALLLFWLASLVVAGIQLRTDILIAPTFSIQAAIHLLQILLILPAFVLENMPRRHFSAHTSHNDYTRIPASDLESSAITATAIETDDSGEEDESENLESPELYANIFSVLTFHWMDGLMKLGYSKDLEMQDLWALRAVDSANANSRRFLWFWGVQLKKKRPSLLWALVQSYGLVFASAAIFKASQDVLSFIQPTFLRYIMEFTNSWSPENRGHEQPLSRGFCIAILMLSAAITQTFLLHQYFHTCIVIGMRVKAAVITAIYQKSLRLSPAARQSSTVGEIVNLMSVDAGRLGDLTTYFHIVWSGPFQITLALYFLYHTLGVAIFAGVGVMILMIPVNGVLATMSRRLNKIQMGNKDRRTKLMDEILNGIKVIKLYAWEMPFRARIDAVRELELRTLMRIGYLSAASSFTWVCTPLMVSFVSFALYSAISNEPLTSTKVFVSISLFNLLQFPLAMFPSVITAIIDASVSFNRLYTFLRNEEIDLDAVTYEDPLLFKDQEATSPIERLSIKDGSFRWVKESAAATISNIDLKASDGMLVAVVGVVGSGKSSLLGAMLGEMYKSTGSVIVRGTVAYVPQTAWIMNATLKENILFGHSYDPEFYDATIAACGLGPDLEILPGGDLCEIGERGINLSGGQKQRINLARAVYARADIYLLDDTLSAVDAHVGRHIFDNVIGPHGLLRTKARVFVTHSIHVIHEADYCVLMQNGEIAESGKYASLMTKGKKFCALMKEYGKRKEESDDALTLSVAASPAFGAVKPIQAVVNLVSAPTDGKKVVSPVRTTALTVKEESMKGSVSWAVYAAYASSCGIPSIVMFLCNAFFSQFLSIAQNLYLADWAESNDRKRDLVLRGLVSAENVEPENVSRRLLVYGGIGLLYAASFVLQTIFVWIFCGVRSARVLHQSMLENILRLPQSYFDTTPLGRIINRFSKDVYTVDEVLPRVFQGYTRTLFSVLAVLVINTLGNWMFCLFVLPMGVLYIYFQRYYLSTSRELKRLDSTSRSPIYAHFQETLAGVSTIRAYQQCSRFIDTNEHRVDYNMRAYYPSVSSNRWLAVRLEFIGSLIVFGSAMFAVVSIAVQGYVSASLVGLALTYSLNVTQSLNWLVRQSCEIETNIVSVERMKEYIEIPQEAPYEIEETKPPASWPEKGVVEFSSYSARYRQGLDLVLKELAFKVNCNEKIGIVGRTGAGKSSLTLALFRIMEPASGTIILDGVDISKIGLYDLRSKLTIIPQDPFVFNGTVRENLDPFNTASDTELWSALEAANMKNVIAEMDGKLDAALLQGGENLSCGQRQLLCLARAVLRKSKVMVLDEATASIDYETDNIIQKTIRSLAKHSTVITIAHRINTIIDYDRILVLDQGRVVELDSPSNLLKNRKSKFFGLAKEAAFWLKLETFSAQPAVTFMRESMIILDGTDIAIGAPYTLFYSTNVQLNQLFEFNVHGVPSIKTADVDINNDGIPDHLIFQIVIPLQQSININRVRLALFLRYDLDSKARLSMETAAIFDENIAISASSIEINADLRIVQRELLFPPIDNYDYMNAIIDYSLANTGQDTVNLSWPKIVSNYETRGIRTKLDFASGPTWSGPRAINQPLTIKGKIMYSKDIYSYRPGVMEVLKFAWIQYVAYFVLVYTVCRHVFVWAVESGVVNSHVIVDVLPKQDGFRGHHF</sequence>
<dbReference type="PROSITE" id="PS50893">
    <property type="entry name" value="ABC_TRANSPORTER_2"/>
    <property type="match status" value="2"/>
</dbReference>
<proteinExistence type="inferred from homology"/>
<dbReference type="PANTHER" id="PTHR24223:SF443">
    <property type="entry name" value="MULTIDRUG-RESISTANCE LIKE PROTEIN 1, ISOFORM I"/>
    <property type="match status" value="1"/>
</dbReference>
<feature type="transmembrane region" description="Helical" evidence="13">
    <location>
        <begin position="195"/>
        <end position="219"/>
    </location>
</feature>
<protein>
    <submittedName>
        <fullName evidence="16">Uncharacterized protein</fullName>
    </submittedName>
</protein>
<keyword evidence="17" id="KW-1185">Reference proteome</keyword>
<keyword evidence="3" id="KW-0813">Transport</keyword>
<dbReference type="PROSITE" id="PS50929">
    <property type="entry name" value="ABC_TM1F"/>
    <property type="match status" value="2"/>
</dbReference>
<evidence type="ECO:0000313" key="16">
    <source>
        <dbReference type="EMBL" id="KAJ3131944.1"/>
    </source>
</evidence>
<dbReference type="PROSITE" id="PS00211">
    <property type="entry name" value="ABC_TRANSPORTER_1"/>
    <property type="match status" value="1"/>
</dbReference>
<feature type="domain" description="ABC transmembrane type-1" evidence="15">
    <location>
        <begin position="349"/>
        <end position="635"/>
    </location>
</feature>
<comment type="caution">
    <text evidence="16">The sequence shown here is derived from an EMBL/GenBank/DDBJ whole genome shotgun (WGS) entry which is preliminary data.</text>
</comment>
<dbReference type="EMBL" id="JADGJH010000272">
    <property type="protein sequence ID" value="KAJ3131944.1"/>
    <property type="molecule type" value="Genomic_DNA"/>
</dbReference>
<dbReference type="GO" id="GO:0140359">
    <property type="term" value="F:ABC-type transporter activity"/>
    <property type="evidence" value="ECO:0007669"/>
    <property type="project" value="InterPro"/>
</dbReference>
<keyword evidence="4" id="KW-0597">Phosphoprotein</keyword>
<dbReference type="CDD" id="cd18595">
    <property type="entry name" value="ABC_6TM_MRP1_2_3_6_D1_like"/>
    <property type="match status" value="1"/>
</dbReference>
<reference evidence="16" key="1">
    <citation type="submission" date="2020-05" db="EMBL/GenBank/DDBJ databases">
        <title>Phylogenomic resolution of chytrid fungi.</title>
        <authorList>
            <person name="Stajich J.E."/>
            <person name="Amses K."/>
            <person name="Simmons R."/>
            <person name="Seto K."/>
            <person name="Myers J."/>
            <person name="Bonds A."/>
            <person name="Quandt C.A."/>
            <person name="Barry K."/>
            <person name="Liu P."/>
            <person name="Grigoriev I."/>
            <person name="Longcore J.E."/>
            <person name="James T.Y."/>
        </authorList>
    </citation>
    <scope>NUCLEOTIDE SEQUENCE</scope>
    <source>
        <strain evidence="16">JEL0513</strain>
    </source>
</reference>
<feature type="transmembrane region" description="Helical" evidence="13">
    <location>
        <begin position="1037"/>
        <end position="1064"/>
    </location>
</feature>
<feature type="transmembrane region" description="Helical" evidence="13">
    <location>
        <begin position="493"/>
        <end position="514"/>
    </location>
</feature>
<name>A0AAD5XKJ0_9FUNG</name>
<dbReference type="GO" id="GO:0042592">
    <property type="term" value="P:homeostatic process"/>
    <property type="evidence" value="ECO:0007669"/>
    <property type="project" value="UniProtKB-ARBA"/>
</dbReference>
<feature type="transmembrane region" description="Helical" evidence="13">
    <location>
        <begin position="334"/>
        <end position="352"/>
    </location>
</feature>
<dbReference type="CDD" id="cd18603">
    <property type="entry name" value="ABC_6TM_MRP1_2_3_6_D2_like"/>
    <property type="match status" value="1"/>
</dbReference>
<dbReference type="InterPro" id="IPR036640">
    <property type="entry name" value="ABC1_TM_sf"/>
</dbReference>
<comment type="subcellular location">
    <subcellularLocation>
        <location evidence="1">Vacuole membrane</location>
        <topology evidence="1">Multi-pass membrane protein</topology>
    </subcellularLocation>
</comment>
<keyword evidence="11 13" id="KW-1133">Transmembrane helix</keyword>
<evidence type="ECO:0000256" key="2">
    <source>
        <dbReference type="ARBA" id="ARBA00009726"/>
    </source>
</evidence>
<evidence type="ECO:0000256" key="9">
    <source>
        <dbReference type="ARBA" id="ARBA00022840"/>
    </source>
</evidence>
<dbReference type="FunFam" id="3.40.50.300:FF:000450">
    <property type="entry name" value="ABC transporter C family member 2"/>
    <property type="match status" value="1"/>
</dbReference>
<evidence type="ECO:0000259" key="14">
    <source>
        <dbReference type="PROSITE" id="PS50893"/>
    </source>
</evidence>
<feature type="transmembrane region" description="Helical" evidence="13">
    <location>
        <begin position="388"/>
        <end position="409"/>
    </location>
</feature>
<evidence type="ECO:0000256" key="8">
    <source>
        <dbReference type="ARBA" id="ARBA00022741"/>
    </source>
</evidence>
<keyword evidence="10" id="KW-1278">Translocase</keyword>
<evidence type="ECO:0000256" key="13">
    <source>
        <dbReference type="SAM" id="Phobius"/>
    </source>
</evidence>
<keyword evidence="5" id="KW-0926">Vacuole</keyword>
<feature type="transmembrane region" description="Helical" evidence="13">
    <location>
        <begin position="140"/>
        <end position="158"/>
    </location>
</feature>
<accession>A0AAD5XKJ0</accession>
<feature type="transmembrane region" description="Helical" evidence="13">
    <location>
        <begin position="92"/>
        <end position="109"/>
    </location>
</feature>
<dbReference type="InterPro" id="IPR003593">
    <property type="entry name" value="AAA+_ATPase"/>
</dbReference>